<dbReference type="InterPro" id="IPR002562">
    <property type="entry name" value="3'-5'_exonuclease_dom"/>
</dbReference>
<dbReference type="Pfam" id="PF01612">
    <property type="entry name" value="DNA_pol_A_exo1"/>
    <property type="match status" value="1"/>
</dbReference>
<dbReference type="InterPro" id="IPR003604">
    <property type="entry name" value="Matrin/U1-like-C_Znf_C2H2"/>
</dbReference>
<gene>
    <name evidence="6" type="ORF">NSCI0253_LOCUS43606</name>
</gene>
<feature type="domain" description="C2H2-type" evidence="4">
    <location>
        <begin position="395"/>
        <end position="419"/>
    </location>
</feature>
<name>A0A7S1AYL9_NOCSC</name>
<proteinExistence type="predicted"/>
<dbReference type="GO" id="GO:0008408">
    <property type="term" value="F:3'-5' exonuclease activity"/>
    <property type="evidence" value="ECO:0007669"/>
    <property type="project" value="InterPro"/>
</dbReference>
<dbReference type="GO" id="GO:0005737">
    <property type="term" value="C:cytoplasm"/>
    <property type="evidence" value="ECO:0007669"/>
    <property type="project" value="TreeGrafter"/>
</dbReference>
<dbReference type="PANTHER" id="PTHR13620">
    <property type="entry name" value="3-5 EXONUCLEASE"/>
    <property type="match status" value="1"/>
</dbReference>
<evidence type="ECO:0000259" key="5">
    <source>
        <dbReference type="SMART" id="SM00451"/>
    </source>
</evidence>
<feature type="domain" description="U1-type" evidence="5">
    <location>
        <begin position="515"/>
        <end position="549"/>
    </location>
</feature>
<dbReference type="GO" id="GO:0005634">
    <property type="term" value="C:nucleus"/>
    <property type="evidence" value="ECO:0007669"/>
    <property type="project" value="TreeGrafter"/>
</dbReference>
<feature type="domain" description="U1-type" evidence="5">
    <location>
        <begin position="392"/>
        <end position="426"/>
    </location>
</feature>
<dbReference type="SUPFAM" id="SSF53098">
    <property type="entry name" value="Ribonuclease H-like"/>
    <property type="match status" value="1"/>
</dbReference>
<feature type="domain" description="U1-type" evidence="5">
    <location>
        <begin position="450"/>
        <end position="484"/>
    </location>
</feature>
<dbReference type="Gene3D" id="3.30.420.10">
    <property type="entry name" value="Ribonuclease H-like superfamily/Ribonuclease H"/>
    <property type="match status" value="1"/>
</dbReference>
<organism evidence="6">
    <name type="scientific">Noctiluca scintillans</name>
    <name type="common">Sea sparkle</name>
    <name type="synonym">Red tide dinoflagellate</name>
    <dbReference type="NCBI Taxonomy" id="2966"/>
    <lineage>
        <taxon>Eukaryota</taxon>
        <taxon>Sar</taxon>
        <taxon>Alveolata</taxon>
        <taxon>Dinophyceae</taxon>
        <taxon>Noctilucales</taxon>
        <taxon>Noctilucaceae</taxon>
        <taxon>Noctiluca</taxon>
    </lineage>
</organism>
<dbReference type="InterPro" id="IPR012337">
    <property type="entry name" value="RNaseH-like_sf"/>
</dbReference>
<feature type="domain" description="U1-type" evidence="5">
    <location>
        <begin position="332"/>
        <end position="367"/>
    </location>
</feature>
<accession>A0A7S1AYL9</accession>
<dbReference type="InterPro" id="IPR036397">
    <property type="entry name" value="RNaseH_sf"/>
</dbReference>
<dbReference type="InterPro" id="IPR013087">
    <property type="entry name" value="Znf_C2H2_type"/>
</dbReference>
<dbReference type="GO" id="GO:0006139">
    <property type="term" value="P:nucleobase-containing compound metabolic process"/>
    <property type="evidence" value="ECO:0007669"/>
    <property type="project" value="InterPro"/>
</dbReference>
<evidence type="ECO:0000256" key="1">
    <source>
        <dbReference type="ARBA" id="ARBA00022722"/>
    </source>
</evidence>
<protein>
    <submittedName>
        <fullName evidence="6">Uncharacterized protein</fullName>
    </submittedName>
</protein>
<sequence length="875" mass="97391">MDRRFLASYEARRARSAGLSSRLEAEQKFVKFQGKVITVDLSAVEVCGNREDFVGKEWLEGKLKSRRPLGFDVEWSVQRGEDSIDRPIDLLQFSDGDTVMLIRTHETRRWLPEVVKAVLVSPTVRKVCVDVTRTTLEKKLEGSFDVKLFNLTDLNETATRKGKTCSGLKLLTEEFRFNIKKESRAQRSDWGAPRLSEEQIAYAADDAHFTLVVHEELEELEDVTEEVEEYDEPMSVLSLMPGWAEQGVVKKHDGMYCELCGKGPMTDKRVMEKHLEGKEHFRKSQGDGANVPMARIVAKQSTVPALFGEELPEELIPRGITLSDGISTEIAKGMCYCSCCNAGPFMTIESIHQHLKGSKHQKKEQQLAKEAAGSPQPSEELVAAGIEFCAETKLYRCTRCDVCVSDLQSAAVHVGGTKHKKNVSCVDKDAGPFEPTEELMAAGIEICKATKKYRCKFCDLPCSDLCSASLHVAGRRHRKIAGEDASIPAEGLDHTPIDPDRFDIDRFPEYVKIDARGLWCSLCDVHGPTDRAMLDHLASDRHSRRAKIFGFPELVYLTETDELQEFETGKKVVRGQEFDEASCRAPKVRDLHRDRSRERAVSSSRNWATWQSESRTRSSEVGQPEIVQPVAAVEELQLESGTCCAYARRQVNVPAGWEPDNFLVLVEGQRVDITQSDDDGWSWCTSETAAGYVRTEDLLVMRSHGDPHPAAVTSRPASPTRRTDPHAPVSTQGSDEHGWQLVEERCVSAPRQVESSWAVVHRDDLDLESCSRKSSSPWEPGATSGYEANVQIARPSLAPPPAPSPFRLQAGDKVIAVMDITSPPAGWAPEDFAKLKVGQRVEVLVVDEDDQWFWGSSISGDGWVPAHAVRAAGSR</sequence>
<dbReference type="PANTHER" id="PTHR13620:SF104">
    <property type="entry name" value="EXONUCLEASE 3'-5' DOMAIN-CONTAINING PROTEIN 2"/>
    <property type="match status" value="1"/>
</dbReference>
<dbReference type="AlphaFoldDB" id="A0A7S1AYL9"/>
<evidence type="ECO:0000256" key="3">
    <source>
        <dbReference type="SAM" id="MobiDB-lite"/>
    </source>
</evidence>
<feature type="region of interest" description="Disordered" evidence="3">
    <location>
        <begin position="356"/>
        <end position="376"/>
    </location>
</feature>
<dbReference type="GO" id="GO:0003676">
    <property type="term" value="F:nucleic acid binding"/>
    <property type="evidence" value="ECO:0007669"/>
    <property type="project" value="InterPro"/>
</dbReference>
<feature type="domain" description="C2H2-type" evidence="4">
    <location>
        <begin position="518"/>
        <end position="542"/>
    </location>
</feature>
<dbReference type="SMART" id="SM00355">
    <property type="entry name" value="ZnF_C2H2"/>
    <property type="match status" value="4"/>
</dbReference>
<feature type="region of interest" description="Disordered" evidence="3">
    <location>
        <begin position="706"/>
        <end position="735"/>
    </location>
</feature>
<evidence type="ECO:0000313" key="6">
    <source>
        <dbReference type="EMBL" id="CAD8869250.1"/>
    </source>
</evidence>
<dbReference type="SMART" id="SM00451">
    <property type="entry name" value="ZnF_U1"/>
    <property type="match status" value="4"/>
</dbReference>
<dbReference type="GO" id="GO:0008270">
    <property type="term" value="F:zinc ion binding"/>
    <property type="evidence" value="ECO:0007669"/>
    <property type="project" value="InterPro"/>
</dbReference>
<evidence type="ECO:0000256" key="2">
    <source>
        <dbReference type="ARBA" id="ARBA00022801"/>
    </source>
</evidence>
<reference evidence="6" key="1">
    <citation type="submission" date="2021-01" db="EMBL/GenBank/DDBJ databases">
        <authorList>
            <person name="Corre E."/>
            <person name="Pelletier E."/>
            <person name="Niang G."/>
            <person name="Scheremetjew M."/>
            <person name="Finn R."/>
            <person name="Kale V."/>
            <person name="Holt S."/>
            <person name="Cochrane G."/>
            <person name="Meng A."/>
            <person name="Brown T."/>
            <person name="Cohen L."/>
        </authorList>
    </citation>
    <scope>NUCLEOTIDE SEQUENCE</scope>
</reference>
<dbReference type="InterPro" id="IPR051132">
    <property type="entry name" value="3-5_Exonuclease_domain"/>
</dbReference>
<evidence type="ECO:0000259" key="4">
    <source>
        <dbReference type="SMART" id="SM00355"/>
    </source>
</evidence>
<feature type="domain" description="C2H2-type" evidence="4">
    <location>
        <begin position="255"/>
        <end position="280"/>
    </location>
</feature>
<feature type="domain" description="C2H2-type" evidence="4">
    <location>
        <begin position="453"/>
        <end position="477"/>
    </location>
</feature>
<dbReference type="EMBL" id="HBFQ01061488">
    <property type="protein sequence ID" value="CAD8869250.1"/>
    <property type="molecule type" value="Transcribed_RNA"/>
</dbReference>
<keyword evidence="2" id="KW-0378">Hydrolase</keyword>
<keyword evidence="1" id="KW-0540">Nuclease</keyword>